<evidence type="ECO:0000313" key="2">
    <source>
        <dbReference type="Proteomes" id="UP000292082"/>
    </source>
</evidence>
<dbReference type="Proteomes" id="UP000292082">
    <property type="component" value="Unassembled WGS sequence"/>
</dbReference>
<sequence length="55" mass="6096">MMPAPSCAYCKHTGRQHGPEAWRAGPRSRCSELTGQRCVSSDADCRVDVQRCLET</sequence>
<reference evidence="1 2" key="1">
    <citation type="submission" date="2019-01" db="EMBL/GenBank/DDBJ databases">
        <title>Draft genome sequences of three monokaryotic isolates of the white-rot basidiomycete fungus Dichomitus squalens.</title>
        <authorList>
            <consortium name="DOE Joint Genome Institute"/>
            <person name="Lopez S.C."/>
            <person name="Andreopoulos B."/>
            <person name="Pangilinan J."/>
            <person name="Lipzen A."/>
            <person name="Riley R."/>
            <person name="Ahrendt S."/>
            <person name="Ng V."/>
            <person name="Barry K."/>
            <person name="Daum C."/>
            <person name="Grigoriev I.V."/>
            <person name="Hilden K.S."/>
            <person name="Makela M.R."/>
            <person name="de Vries R.P."/>
        </authorList>
    </citation>
    <scope>NUCLEOTIDE SEQUENCE [LARGE SCALE GENOMIC DNA]</scope>
    <source>
        <strain evidence="1 2">CBS 464.89</strain>
    </source>
</reference>
<organism evidence="1 2">
    <name type="scientific">Dichomitus squalens</name>
    <dbReference type="NCBI Taxonomy" id="114155"/>
    <lineage>
        <taxon>Eukaryota</taxon>
        <taxon>Fungi</taxon>
        <taxon>Dikarya</taxon>
        <taxon>Basidiomycota</taxon>
        <taxon>Agaricomycotina</taxon>
        <taxon>Agaricomycetes</taxon>
        <taxon>Polyporales</taxon>
        <taxon>Polyporaceae</taxon>
        <taxon>Dichomitus</taxon>
    </lineage>
</organism>
<dbReference type="AlphaFoldDB" id="A0A4Q9Q7Q4"/>
<accession>A0A4Q9Q7Q4</accession>
<name>A0A4Q9Q7Q4_9APHY</name>
<gene>
    <name evidence="1" type="ORF">BD310DRAFT_916675</name>
</gene>
<keyword evidence="2" id="KW-1185">Reference proteome</keyword>
<dbReference type="EMBL" id="ML145089">
    <property type="protein sequence ID" value="TBU63563.1"/>
    <property type="molecule type" value="Genomic_DNA"/>
</dbReference>
<proteinExistence type="predicted"/>
<protein>
    <submittedName>
        <fullName evidence="1">Uncharacterized protein</fullName>
    </submittedName>
</protein>
<evidence type="ECO:0000313" key="1">
    <source>
        <dbReference type="EMBL" id="TBU63563.1"/>
    </source>
</evidence>